<dbReference type="Proteomes" id="UP000697998">
    <property type="component" value="Unassembled WGS sequence"/>
</dbReference>
<feature type="compositionally biased region" description="Basic and acidic residues" evidence="1">
    <location>
        <begin position="1"/>
        <end position="17"/>
    </location>
</feature>
<evidence type="ECO:0000256" key="1">
    <source>
        <dbReference type="SAM" id="MobiDB-lite"/>
    </source>
</evidence>
<feature type="region of interest" description="Disordered" evidence="1">
    <location>
        <begin position="1"/>
        <end position="36"/>
    </location>
</feature>
<dbReference type="AlphaFoldDB" id="A0A935UH59"/>
<protein>
    <submittedName>
        <fullName evidence="2">Uncharacterized protein</fullName>
    </submittedName>
</protein>
<sequence>MFLMKTRENRSGIDRRQAGFGPPDKLPERRRRPDRRLPEVTEISDISFEGFQLLLDGFSESVSRSPSTFFR</sequence>
<dbReference type="EMBL" id="JADJMH010000023">
    <property type="protein sequence ID" value="MBK7676761.1"/>
    <property type="molecule type" value="Genomic_DNA"/>
</dbReference>
<accession>A0A935UH59</accession>
<comment type="caution">
    <text evidence="2">The sequence shown here is derived from an EMBL/GenBank/DDBJ whole genome shotgun (WGS) entry which is preliminary data.</text>
</comment>
<reference evidence="2 3" key="1">
    <citation type="submission" date="2020-10" db="EMBL/GenBank/DDBJ databases">
        <title>Connecting structure to function with the recovery of over 1000 high-quality activated sludge metagenome-assembled genomes encoding full-length rRNA genes using long-read sequencing.</title>
        <authorList>
            <person name="Singleton C.M."/>
            <person name="Petriglieri F."/>
            <person name="Kristensen J.M."/>
            <person name="Kirkegaard R.H."/>
            <person name="Michaelsen T.Y."/>
            <person name="Andersen M.H."/>
            <person name="Karst S.M."/>
            <person name="Dueholm M.S."/>
            <person name="Nielsen P.H."/>
            <person name="Albertsen M."/>
        </authorList>
    </citation>
    <scope>NUCLEOTIDE SEQUENCE [LARGE SCALE GENOMIC DNA]</scope>
    <source>
        <strain evidence="2">EsbW_18-Q3-R4-48_BATAC.285</strain>
    </source>
</reference>
<evidence type="ECO:0000313" key="3">
    <source>
        <dbReference type="Proteomes" id="UP000697998"/>
    </source>
</evidence>
<organism evidence="2 3">
    <name type="scientific">Candidatus Accumulibacter proximus</name>
    <dbReference type="NCBI Taxonomy" id="2954385"/>
    <lineage>
        <taxon>Bacteria</taxon>
        <taxon>Pseudomonadati</taxon>
        <taxon>Pseudomonadota</taxon>
        <taxon>Betaproteobacteria</taxon>
        <taxon>Candidatus Accumulibacter</taxon>
    </lineage>
</organism>
<name>A0A935UH59_9PROT</name>
<dbReference type="AntiFam" id="ANF00079">
    <property type="entry name" value="Shadow ORF (opposite rarA)"/>
</dbReference>
<proteinExistence type="predicted"/>
<evidence type="ECO:0000313" key="2">
    <source>
        <dbReference type="EMBL" id="MBK7676761.1"/>
    </source>
</evidence>
<gene>
    <name evidence="2" type="ORF">IPJ27_19460</name>
</gene>